<evidence type="ECO:0000313" key="4">
    <source>
        <dbReference type="EMBL" id="GJA40925.1"/>
    </source>
</evidence>
<keyword evidence="1" id="KW-0732">Signal</keyword>
<proteinExistence type="predicted"/>
<dbReference type="EMBL" id="BPNN01000073">
    <property type="protein sequence ID" value="GJA65076.1"/>
    <property type="molecule type" value="Genomic_DNA"/>
</dbReference>
<evidence type="ECO:0000313" key="9">
    <source>
        <dbReference type="EMBL" id="MDX7722966.1"/>
    </source>
</evidence>
<dbReference type="InterPro" id="IPR025711">
    <property type="entry name" value="PepSY"/>
</dbReference>
<dbReference type="Proteomes" id="UP000737420">
    <property type="component" value="Unassembled WGS sequence"/>
</dbReference>
<dbReference type="Proteomes" id="UP000886939">
    <property type="component" value="Unassembled WGS sequence"/>
</dbReference>
<dbReference type="Proteomes" id="UP001277183">
    <property type="component" value="Unassembled WGS sequence"/>
</dbReference>
<evidence type="ECO:0000313" key="3">
    <source>
        <dbReference type="EMBL" id="AXB05282.1"/>
    </source>
</evidence>
<dbReference type="EMBL" id="JAWZVU010000191">
    <property type="protein sequence ID" value="MDX7722966.1"/>
    <property type="molecule type" value="Genomic_DNA"/>
</dbReference>
<protein>
    <submittedName>
        <fullName evidence="3">PepSY domain-containing protein</fullName>
    </submittedName>
</protein>
<dbReference type="EMBL" id="CP065937">
    <property type="protein sequence ID" value="QQA59173.1"/>
    <property type="molecule type" value="Genomic_DNA"/>
</dbReference>
<feature type="signal peptide" evidence="1">
    <location>
        <begin position="1"/>
        <end position="21"/>
    </location>
</feature>
<organism evidence="6 13">
    <name type="scientific">Aeromonas caviae</name>
    <name type="common">Aeromonas punctata</name>
    <dbReference type="NCBI Taxonomy" id="648"/>
    <lineage>
        <taxon>Bacteria</taxon>
        <taxon>Pseudomonadati</taxon>
        <taxon>Pseudomonadota</taxon>
        <taxon>Gammaproteobacteria</taxon>
        <taxon>Aeromonadales</taxon>
        <taxon>Aeromonadaceae</taxon>
        <taxon>Aeromonas</taxon>
    </lineage>
</organism>
<reference evidence="9" key="6">
    <citation type="submission" date="2023-11" db="EMBL/GenBank/DDBJ databases">
        <title>WGS of Aeromonas in Northern Israel.</title>
        <authorList>
            <person name="Hershko Y."/>
        </authorList>
    </citation>
    <scope>NUCLEOTIDE SEQUENCE</scope>
    <source>
        <strain evidence="9">77416</strain>
    </source>
</reference>
<evidence type="ECO:0000313" key="5">
    <source>
        <dbReference type="EMBL" id="GJA53355.1"/>
    </source>
</evidence>
<dbReference type="OrthoDB" id="5593895at2"/>
<evidence type="ECO:0000259" key="2">
    <source>
        <dbReference type="Pfam" id="PF13670"/>
    </source>
</evidence>
<dbReference type="EMBL" id="BPOP01000019">
    <property type="protein sequence ID" value="GJB92128.1"/>
    <property type="molecule type" value="Genomic_DNA"/>
</dbReference>
<reference evidence="8" key="4">
    <citation type="submission" date="2022-09" db="EMBL/GenBank/DDBJ databases">
        <title>Intensive care unit water sources are persistently colonized with multi-drug resistant bacteria and are the site of extensive horizontal gene transfer of antibiotic resistance genes.</title>
        <authorList>
            <person name="Diorio-Toth L."/>
        </authorList>
    </citation>
    <scope>NUCLEOTIDE SEQUENCE</scope>
    <source>
        <strain evidence="8">GD03796</strain>
    </source>
</reference>
<dbReference type="Proteomes" id="UP001160758">
    <property type="component" value="Unassembled WGS sequence"/>
</dbReference>
<evidence type="ECO:0000256" key="1">
    <source>
        <dbReference type="SAM" id="SignalP"/>
    </source>
</evidence>
<evidence type="ECO:0000313" key="7">
    <source>
        <dbReference type="EMBL" id="GJB92128.1"/>
    </source>
</evidence>
<dbReference type="EMBL" id="BPNL01000006">
    <property type="protein sequence ID" value="GJA53355.1"/>
    <property type="molecule type" value="Genomic_DNA"/>
</dbReference>
<dbReference type="Proteomes" id="UP000887009">
    <property type="component" value="Unassembled WGS sequence"/>
</dbReference>
<accession>A0A3N6TCG3</accession>
<dbReference type="EMBL" id="JAOCFT010000001">
    <property type="protein sequence ID" value="MDH1899921.1"/>
    <property type="molecule type" value="Genomic_DNA"/>
</dbReference>
<reference evidence="3" key="1">
    <citation type="journal article" date="2019" name="J Environ">
        <title>Genetic characterization and potential molecular dissemination mechanism of tet (31) gene in Aeromonas caviae from an oxytetracycline wastewater treatment system.</title>
        <authorList>
            <person name="Shi Y."/>
            <person name="Tian Z."/>
            <person name="Leclercq S.O."/>
            <person name="Zhang H."/>
            <person name="Yang M."/>
            <person name="Zhang Y."/>
        </authorList>
    </citation>
    <scope>NUCLEOTIDE SEQUENCE</scope>
    <source>
        <strain evidence="3">T25-39</strain>
    </source>
</reference>
<sequence>MNMIPRSILLILCLFSTFGWAAQTRLDMAGLVKLLLAQGYHDIREVELEGDKFEVDTLNADDQRVQLQVDANTGEITKKEAE</sequence>
<evidence type="ECO:0000313" key="8">
    <source>
        <dbReference type="EMBL" id="MDH1899921.1"/>
    </source>
</evidence>
<evidence type="ECO:0000313" key="6">
    <source>
        <dbReference type="EMBL" id="GJA65076.1"/>
    </source>
</evidence>
<evidence type="ECO:0000313" key="10">
    <source>
        <dbReference type="EMBL" id="QQA59173.1"/>
    </source>
</evidence>
<dbReference type="Proteomes" id="UP001163285">
    <property type="component" value="Chromosome"/>
</dbReference>
<feature type="domain" description="PepSY" evidence="2">
    <location>
        <begin position="10"/>
        <end position="80"/>
    </location>
</feature>
<evidence type="ECO:0000313" key="11">
    <source>
        <dbReference type="EMBL" id="UZC85883.1"/>
    </source>
</evidence>
<dbReference type="EMBL" id="CP110176">
    <property type="protein sequence ID" value="UZC85883.1"/>
    <property type="molecule type" value="Genomic_DNA"/>
</dbReference>
<name>A0A3N6TCG3_AERCA</name>
<reference evidence="10" key="2">
    <citation type="submission" date="2020-12" db="EMBL/GenBank/DDBJ databases">
        <title>GES Beta-lactamases isolated from hospital effluents in Brazil.</title>
        <authorList>
            <person name="Conte D."/>
            <person name="Mesa D."/>
            <person name="Palmeiro J.K."/>
            <person name="Dalla-Costa L.M."/>
        </authorList>
    </citation>
    <scope>NUCLEOTIDE SEQUENCE [LARGE SCALE GENOMIC DNA]</scope>
    <source>
        <strain evidence="10">Aero21</strain>
    </source>
</reference>
<gene>
    <name evidence="3" type="ORF">C1C91_10000</name>
    <name evidence="10" type="ORF">JC965_12645</name>
    <name evidence="4" type="ORF">KAM343_17210</name>
    <name evidence="5" type="ORF">KAM348_07780</name>
    <name evidence="6" type="ORF">KAM351_36870</name>
    <name evidence="7" type="ORF">KAM382_21890</name>
    <name evidence="8" type="ORF">N5I07_20665</name>
    <name evidence="11" type="ORF">OJY61_18935</name>
    <name evidence="9" type="ORF">SJS77_21400</name>
</gene>
<dbReference type="Proteomes" id="UP000886934">
    <property type="component" value="Unassembled WGS sequence"/>
</dbReference>
<reference evidence="11" key="5">
    <citation type="submission" date="2023-04" db="EMBL/GenBank/DDBJ databases">
        <title>Whole Genome Sequence of Multi-drug resistant Aeromonas caviae as a gut pathogen in newborn.</title>
        <authorList>
            <person name="Jadhav S.V."/>
            <person name="Saroj S.D."/>
            <person name="Saha U.B."/>
            <person name="Sen S."/>
            <person name="Kher A."/>
        </authorList>
    </citation>
    <scope>NUCLEOTIDE SEQUENCE</scope>
    <source>
        <strain evidence="11">SVJ23</strain>
    </source>
</reference>
<dbReference type="AlphaFoldDB" id="A0A3N6TCG3"/>
<dbReference type="EMBL" id="CP025706">
    <property type="protein sequence ID" value="AXB05282.1"/>
    <property type="molecule type" value="Genomic_DNA"/>
</dbReference>
<dbReference type="Pfam" id="PF13670">
    <property type="entry name" value="PepSY_2"/>
    <property type="match status" value="1"/>
</dbReference>
<dbReference type="RefSeq" id="WP_010675973.1">
    <property type="nucleotide sequence ID" value="NZ_AP019195.1"/>
</dbReference>
<dbReference type="GeneID" id="48820603"/>
<dbReference type="Proteomes" id="UP000266778">
    <property type="component" value="Chromosome"/>
</dbReference>
<dbReference type="EMBL" id="BPNI01000027">
    <property type="protein sequence ID" value="GJA40925.1"/>
    <property type="molecule type" value="Genomic_DNA"/>
</dbReference>
<evidence type="ECO:0000313" key="13">
    <source>
        <dbReference type="Proteomes" id="UP000886934"/>
    </source>
</evidence>
<feature type="chain" id="PRO_5044596337" evidence="1">
    <location>
        <begin position="22"/>
        <end position="82"/>
    </location>
</feature>
<reference evidence="6 12" key="3">
    <citation type="submission" date="2021-07" db="EMBL/GenBank/DDBJ databases">
        <title>Draft genome sequence of carbapenem-resistant Aeromonas spp. in Japan.</title>
        <authorList>
            <person name="Maehana S."/>
            <person name="Suzuki M."/>
            <person name="Kitasato H."/>
        </authorList>
    </citation>
    <scope>NUCLEOTIDE SEQUENCE</scope>
    <source>
        <strain evidence="4">KAM343</strain>
        <strain evidence="5">KAM348</strain>
        <strain evidence="6">KAM351</strain>
        <strain evidence="7 12">KAM382</strain>
    </source>
</reference>
<evidence type="ECO:0000313" key="12">
    <source>
        <dbReference type="Proteomes" id="UP000737420"/>
    </source>
</evidence>